<evidence type="ECO:0000313" key="1">
    <source>
        <dbReference type="EMBL" id="EEH60289.1"/>
    </source>
</evidence>
<accession>C1MHY4</accession>
<keyword evidence="2" id="KW-1185">Reference proteome</keyword>
<proteinExistence type="predicted"/>
<dbReference type="AlphaFoldDB" id="C1MHY4"/>
<dbReference type="OrthoDB" id="10678271at2759"/>
<dbReference type="Proteomes" id="UP000001876">
    <property type="component" value="Unassembled WGS sequence"/>
</dbReference>
<evidence type="ECO:0000313" key="2">
    <source>
        <dbReference type="Proteomes" id="UP000001876"/>
    </source>
</evidence>
<sequence>MASSDDMARLDVSTDLACVILSKIHDVPTRAALMCVSRVWREAGKEKTSFPKELDFTTVPNLANATYEKIAAFMDRIEGIHIRLPPGSEWPRKKLHDGVALDRMRLKGTTVASWELTPLDFYVKHDRRKVRAFDNGPFDVWCCGNNCDTILDNERKHSVCIACDGKDTHVLCVGCADADTYHMFCEKCNAFDCNENYMEECANCEGWICMECSFICNQCDKTFCYDCNFGMCCSGSYKWKNGKACYRTYCEDCAFGEIFFCEACQGDWCEKCNDSFVCFGSDEQKGCSVTRCVDCQSHGWTRELDELAKARRRAPV</sequence>
<dbReference type="KEGG" id="mpp:MICPUCDRAFT_50366"/>
<dbReference type="EMBL" id="GG663735">
    <property type="protein sequence ID" value="EEH60289.1"/>
    <property type="molecule type" value="Genomic_DNA"/>
</dbReference>
<organism evidence="2">
    <name type="scientific">Micromonas pusilla (strain CCMP1545)</name>
    <name type="common">Picoplanktonic green alga</name>
    <dbReference type="NCBI Taxonomy" id="564608"/>
    <lineage>
        <taxon>Eukaryota</taxon>
        <taxon>Viridiplantae</taxon>
        <taxon>Chlorophyta</taxon>
        <taxon>Mamiellophyceae</taxon>
        <taxon>Mamiellales</taxon>
        <taxon>Mamiellaceae</taxon>
        <taxon>Micromonas</taxon>
    </lineage>
</organism>
<gene>
    <name evidence="1" type="ORF">MICPUCDRAFT_50366</name>
</gene>
<name>C1MHY4_MICPC</name>
<protein>
    <submittedName>
        <fullName evidence="1">Predicted protein</fullName>
    </submittedName>
</protein>
<dbReference type="GeneID" id="9681138"/>
<reference evidence="1 2" key="1">
    <citation type="journal article" date="2009" name="Science">
        <title>Green evolution and dynamic adaptations revealed by genomes of the marine picoeukaryotes Micromonas.</title>
        <authorList>
            <person name="Worden A.Z."/>
            <person name="Lee J.H."/>
            <person name="Mock T."/>
            <person name="Rouze P."/>
            <person name="Simmons M.P."/>
            <person name="Aerts A.L."/>
            <person name="Allen A.E."/>
            <person name="Cuvelier M.L."/>
            <person name="Derelle E."/>
            <person name="Everett M.V."/>
            <person name="Foulon E."/>
            <person name="Grimwood J."/>
            <person name="Gundlach H."/>
            <person name="Henrissat B."/>
            <person name="Napoli C."/>
            <person name="McDonald S.M."/>
            <person name="Parker M.S."/>
            <person name="Rombauts S."/>
            <person name="Salamov A."/>
            <person name="Von Dassow P."/>
            <person name="Badger J.H."/>
            <person name="Coutinho P.M."/>
            <person name="Demir E."/>
            <person name="Dubchak I."/>
            <person name="Gentemann C."/>
            <person name="Eikrem W."/>
            <person name="Gready J.E."/>
            <person name="John U."/>
            <person name="Lanier W."/>
            <person name="Lindquist E.A."/>
            <person name="Lucas S."/>
            <person name="Mayer K.F."/>
            <person name="Moreau H."/>
            <person name="Not F."/>
            <person name="Otillar R."/>
            <person name="Panaud O."/>
            <person name="Pangilinan J."/>
            <person name="Paulsen I."/>
            <person name="Piegu B."/>
            <person name="Poliakov A."/>
            <person name="Robbens S."/>
            <person name="Schmutz J."/>
            <person name="Toulza E."/>
            <person name="Wyss T."/>
            <person name="Zelensky A."/>
            <person name="Zhou K."/>
            <person name="Armbrust E.V."/>
            <person name="Bhattacharya D."/>
            <person name="Goodenough U.W."/>
            <person name="Van de Peer Y."/>
            <person name="Grigoriev I.V."/>
        </authorList>
    </citation>
    <scope>NUCLEOTIDE SEQUENCE [LARGE SCALE GENOMIC DNA]</scope>
    <source>
        <strain evidence="1 2">CCMP1545</strain>
    </source>
</reference>
<dbReference type="RefSeq" id="XP_003055037.1">
    <property type="nucleotide sequence ID" value="XM_003054991.1"/>
</dbReference>